<dbReference type="PROSITE" id="PS50002">
    <property type="entry name" value="SH3"/>
    <property type="match status" value="1"/>
</dbReference>
<dbReference type="SMART" id="SM00326">
    <property type="entry name" value="SH3"/>
    <property type="match status" value="1"/>
</dbReference>
<dbReference type="GO" id="GO:0005634">
    <property type="term" value="C:nucleus"/>
    <property type="evidence" value="ECO:0007669"/>
    <property type="project" value="TreeGrafter"/>
</dbReference>
<dbReference type="PRINTS" id="PR00452">
    <property type="entry name" value="SH3DOMAIN"/>
</dbReference>
<dbReference type="FunFam" id="2.30.30.40:FF:000001">
    <property type="entry name" value="Sorbin and SH3 domain-containing protein 1 isoform 2"/>
    <property type="match status" value="1"/>
</dbReference>
<dbReference type="AlphaFoldDB" id="A0A7J7U328"/>
<evidence type="ECO:0000313" key="6">
    <source>
        <dbReference type="Proteomes" id="UP000585614"/>
    </source>
</evidence>
<dbReference type="GO" id="GO:0005737">
    <property type="term" value="C:cytoplasm"/>
    <property type="evidence" value="ECO:0007669"/>
    <property type="project" value="TreeGrafter"/>
</dbReference>
<evidence type="ECO:0000259" key="4">
    <source>
        <dbReference type="PROSITE" id="PS50002"/>
    </source>
</evidence>
<name>A0A7J7U328_RHIFE</name>
<comment type="caution">
    <text evidence="5">The sequence shown here is derived from an EMBL/GenBank/DDBJ whole genome shotgun (WGS) entry which is preliminary data.</text>
</comment>
<dbReference type="Proteomes" id="UP000585614">
    <property type="component" value="Unassembled WGS sequence"/>
</dbReference>
<accession>A0A7J7U328</accession>
<keyword evidence="1 3" id="KW-0728">SH3 domain</keyword>
<dbReference type="SUPFAM" id="SSF50044">
    <property type="entry name" value="SH3-domain"/>
    <property type="match status" value="1"/>
</dbReference>
<dbReference type="InterPro" id="IPR050384">
    <property type="entry name" value="Endophilin_SH3RF"/>
</dbReference>
<dbReference type="Pfam" id="PF14604">
    <property type="entry name" value="SH3_9"/>
    <property type="match status" value="1"/>
</dbReference>
<dbReference type="GO" id="GO:0030055">
    <property type="term" value="C:cell-substrate junction"/>
    <property type="evidence" value="ECO:0007669"/>
    <property type="project" value="TreeGrafter"/>
</dbReference>
<dbReference type="EMBL" id="JACAGC010000017">
    <property type="protein sequence ID" value="KAF6307205.1"/>
    <property type="molecule type" value="Genomic_DNA"/>
</dbReference>
<proteinExistence type="predicted"/>
<dbReference type="PANTHER" id="PTHR14167">
    <property type="entry name" value="SH3 DOMAIN-CONTAINING"/>
    <property type="match status" value="1"/>
</dbReference>
<reference evidence="5 6" key="1">
    <citation type="journal article" date="2020" name="Nature">
        <title>Six reference-quality genomes reveal evolution of bat adaptations.</title>
        <authorList>
            <person name="Jebb D."/>
            <person name="Huang Z."/>
            <person name="Pippel M."/>
            <person name="Hughes G.M."/>
            <person name="Lavrichenko K."/>
            <person name="Devanna P."/>
            <person name="Winkler S."/>
            <person name="Jermiin L.S."/>
            <person name="Skirmuntt E.C."/>
            <person name="Katzourakis A."/>
            <person name="Burkitt-Gray L."/>
            <person name="Ray D.A."/>
            <person name="Sullivan K.A.M."/>
            <person name="Roscito J.G."/>
            <person name="Kirilenko B.M."/>
            <person name="Davalos L.M."/>
            <person name="Corthals A.P."/>
            <person name="Power M.L."/>
            <person name="Jones G."/>
            <person name="Ransome R.D."/>
            <person name="Dechmann D.K.N."/>
            <person name="Locatelli A.G."/>
            <person name="Puechmaille S.J."/>
            <person name="Fedrigo O."/>
            <person name="Jarvis E.D."/>
            <person name="Hiller M."/>
            <person name="Vernes S.C."/>
            <person name="Myers E.W."/>
            <person name="Teeling E.C."/>
        </authorList>
    </citation>
    <scope>NUCLEOTIDE SEQUENCE [LARGE SCALE GENOMIC DNA]</scope>
    <source>
        <strain evidence="5">MRhiFer1</strain>
        <tissue evidence="5">Lung</tissue>
    </source>
</reference>
<dbReference type="InterPro" id="IPR001452">
    <property type="entry name" value="SH3_domain"/>
</dbReference>
<evidence type="ECO:0000313" key="5">
    <source>
        <dbReference type="EMBL" id="KAF6307205.1"/>
    </source>
</evidence>
<evidence type="ECO:0000256" key="3">
    <source>
        <dbReference type="PROSITE-ProRule" id="PRU00192"/>
    </source>
</evidence>
<dbReference type="InterPro" id="IPR036028">
    <property type="entry name" value="SH3-like_dom_sf"/>
</dbReference>
<sequence length="52" mass="6129">MYQYRPQNEDELELREGDRVDVMQQCDDGWFVGVSRRTQKFGTFPGNYVAPV</sequence>
<feature type="domain" description="SH3" evidence="4">
    <location>
        <begin position="1"/>
        <end position="52"/>
    </location>
</feature>
<dbReference type="GO" id="GO:0031589">
    <property type="term" value="P:cell-substrate adhesion"/>
    <property type="evidence" value="ECO:0007669"/>
    <property type="project" value="TreeGrafter"/>
</dbReference>
<organism evidence="5 6">
    <name type="scientific">Rhinolophus ferrumequinum</name>
    <name type="common">Greater horseshoe bat</name>
    <dbReference type="NCBI Taxonomy" id="59479"/>
    <lineage>
        <taxon>Eukaryota</taxon>
        <taxon>Metazoa</taxon>
        <taxon>Chordata</taxon>
        <taxon>Craniata</taxon>
        <taxon>Vertebrata</taxon>
        <taxon>Euteleostomi</taxon>
        <taxon>Mammalia</taxon>
        <taxon>Eutheria</taxon>
        <taxon>Laurasiatheria</taxon>
        <taxon>Chiroptera</taxon>
        <taxon>Yinpterochiroptera</taxon>
        <taxon>Rhinolophoidea</taxon>
        <taxon>Rhinolophidae</taxon>
        <taxon>Rhinolophinae</taxon>
        <taxon>Rhinolophus</taxon>
    </lineage>
</organism>
<evidence type="ECO:0000256" key="2">
    <source>
        <dbReference type="ARBA" id="ARBA00022737"/>
    </source>
</evidence>
<protein>
    <submittedName>
        <fullName evidence="5">Sorbin and SH3 domain containing 3</fullName>
    </submittedName>
</protein>
<evidence type="ECO:0000256" key="1">
    <source>
        <dbReference type="ARBA" id="ARBA00022443"/>
    </source>
</evidence>
<dbReference type="Gene3D" id="2.30.30.40">
    <property type="entry name" value="SH3 Domains"/>
    <property type="match status" value="1"/>
</dbReference>
<gene>
    <name evidence="5" type="ORF">mRhiFer1_015929</name>
</gene>
<dbReference type="PANTHER" id="PTHR14167:SF54">
    <property type="entry name" value="VINEXIN"/>
    <property type="match status" value="1"/>
</dbReference>
<keyword evidence="2" id="KW-0677">Repeat</keyword>